<dbReference type="PANTHER" id="PTHR30290:SF16">
    <property type="entry name" value="OLIGOPEPTIDE ABC TRANSPORTER, PERIPLASMIC OLIGOPEPTIDE-BINDING PROTEIN"/>
    <property type="match status" value="1"/>
</dbReference>
<keyword evidence="2" id="KW-0812">Transmembrane</keyword>
<organism evidence="4">
    <name type="scientific">Ignisphaera aggregans</name>
    <dbReference type="NCBI Taxonomy" id="334771"/>
    <lineage>
        <taxon>Archaea</taxon>
        <taxon>Thermoproteota</taxon>
        <taxon>Thermoprotei</taxon>
        <taxon>Desulfurococcales</taxon>
        <taxon>Desulfurococcaceae</taxon>
        <taxon>Ignisphaera</taxon>
    </lineage>
</organism>
<dbReference type="InterPro" id="IPR000914">
    <property type="entry name" value="SBP_5_dom"/>
</dbReference>
<comment type="caution">
    <text evidence="4">The sequence shown here is derived from an EMBL/GenBank/DDBJ whole genome shotgun (WGS) entry which is preliminary data.</text>
</comment>
<reference evidence="4" key="1">
    <citation type="journal article" date="2020" name="mSystems">
        <title>Genome- and Community-Level Interaction Insights into Carbon Utilization and Element Cycling Functions of Hydrothermarchaeota in Hydrothermal Sediment.</title>
        <authorList>
            <person name="Zhou Z."/>
            <person name="Liu Y."/>
            <person name="Xu W."/>
            <person name="Pan J."/>
            <person name="Luo Z.H."/>
            <person name="Li M."/>
        </authorList>
    </citation>
    <scope>NUCLEOTIDE SEQUENCE [LARGE SCALE GENOMIC DNA]</scope>
    <source>
        <strain evidence="4">SpSt-637</strain>
    </source>
</reference>
<dbReference type="Gene3D" id="3.10.105.10">
    <property type="entry name" value="Dipeptide-binding Protein, Domain 3"/>
    <property type="match status" value="1"/>
</dbReference>
<dbReference type="Pfam" id="PF00496">
    <property type="entry name" value="SBP_bac_5"/>
    <property type="match status" value="1"/>
</dbReference>
<dbReference type="AlphaFoldDB" id="A0A7C4NPR2"/>
<dbReference type="PANTHER" id="PTHR30290">
    <property type="entry name" value="PERIPLASMIC BINDING COMPONENT OF ABC TRANSPORTER"/>
    <property type="match status" value="1"/>
</dbReference>
<protein>
    <recommendedName>
        <fullName evidence="3">Solute-binding protein family 5 domain-containing protein</fullName>
    </recommendedName>
</protein>
<evidence type="ECO:0000313" key="4">
    <source>
        <dbReference type="EMBL" id="HGQ64490.1"/>
    </source>
</evidence>
<dbReference type="GO" id="GO:0015833">
    <property type="term" value="P:peptide transport"/>
    <property type="evidence" value="ECO:0007669"/>
    <property type="project" value="TreeGrafter"/>
</dbReference>
<evidence type="ECO:0000256" key="1">
    <source>
        <dbReference type="SAM" id="MobiDB-lite"/>
    </source>
</evidence>
<accession>A0A7C4NPR2</accession>
<feature type="region of interest" description="Disordered" evidence="1">
    <location>
        <begin position="697"/>
        <end position="725"/>
    </location>
</feature>
<dbReference type="EMBL" id="DTBD01000037">
    <property type="protein sequence ID" value="HGQ64490.1"/>
    <property type="molecule type" value="Genomic_DNA"/>
</dbReference>
<keyword evidence="2" id="KW-0472">Membrane</keyword>
<evidence type="ECO:0000256" key="2">
    <source>
        <dbReference type="SAM" id="Phobius"/>
    </source>
</evidence>
<evidence type="ECO:0000259" key="3">
    <source>
        <dbReference type="Pfam" id="PF00496"/>
    </source>
</evidence>
<feature type="compositionally biased region" description="Low complexity" evidence="1">
    <location>
        <begin position="697"/>
        <end position="711"/>
    </location>
</feature>
<feature type="domain" description="Solute-binding protein family 5" evidence="3">
    <location>
        <begin position="207"/>
        <end position="507"/>
    </location>
</feature>
<keyword evidence="2" id="KW-1133">Transmembrane helix</keyword>
<feature type="compositionally biased region" description="Pro residues" evidence="1">
    <location>
        <begin position="712"/>
        <end position="721"/>
    </location>
</feature>
<name>A0A7C4NPR2_9CREN</name>
<dbReference type="GO" id="GO:1904680">
    <property type="term" value="F:peptide transmembrane transporter activity"/>
    <property type="evidence" value="ECO:0007669"/>
    <property type="project" value="TreeGrafter"/>
</dbReference>
<feature type="transmembrane region" description="Helical" evidence="2">
    <location>
        <begin position="762"/>
        <end position="783"/>
    </location>
</feature>
<sequence>MFAKVLLGILIGLLGLSLIPPIQALKVKELWVRAEDFQLSAIDHPRSGTIPATINWNPFASGGILGGAARGFCHNNLFAILDAEEGIIFPFLARSFSVNLKEGYMDIVLWGDEYWFNGERFVPIVAKDLWTYFIIQWKIFRNFIPWLKDVLVINDTAIRIVFNSTTYIAQAPLINDPSKSFKYEFKSSLWYYGVPTILSQAVTTPYEIFGKYAEKVADVPVGEIPKVFDLTSLQNEVRNLFIDKPWCNGVYWPDPTKITPAQIVWYVNPGSRWKKYLPSAADQLIIHLTAAEAQMVEIFLKGSILTSGYQLSPFSAITVDQQSTKTRIAYVYEYRVTGMWINFMRYPLNITEVRQALALLTNVTAAALAYPAGYMPFKDYITGQSSSEWFADWIKNNLYDWSYNPQKAYQLLEKAGFKRGSDGKWYDTKTGQPLKVSILVRSDYPDLVTICNNVVDQWKQHGIDAALEAVTSAVLSQRRDAWDFDITGELYLVNTKGPMKAFDGYFTRYGYLTNYAYTKLNFTWSLPLKNGTLIYINPSFENAKLQAAFPGTKGWWEALSSMVWFWNYYVLNIPISYVSRTRSFNIIDYNWAEILGKPDSWIEVQGYKFPYYGPPTKWTLHRALISEGGWGGGPPSSGYSWLFYGVLKKPSKPDRNAWPGTNDPPDLISLLPSEVRKYTVNFYEVFVKPALAELPVTPTTTPTTTPVTTPKPTTPPSPTPTTTPTIIPGAQLVTVTTTVVSTIERTTLMLSTTTTEVKKVDWTWTIVLPIVLFIVGLPVGFVIKKK</sequence>
<proteinExistence type="predicted"/>
<gene>
    <name evidence="4" type="ORF">ENU08_04520</name>
</gene>
<dbReference type="InterPro" id="IPR039424">
    <property type="entry name" value="SBP_5"/>
</dbReference>
<dbReference type="SUPFAM" id="SSF53850">
    <property type="entry name" value="Periplasmic binding protein-like II"/>
    <property type="match status" value="1"/>
</dbReference>